<sequence length="321" mass="33128">MQCKKCGATVPSGAYTCPVCGTPQGYTNYPPGANPNNSPSMEGLEPTVLANQSGDAYNAHIQDPYNGGQQYGSGSSYAPPPPSYQQGPPPYGSTPQGPGGFYAPPPRPPKKNTGLIIGVIVAVLVVIAACGGLGAWALSLGRDTKTADSDPTPTTEPTQAPTSTIEIPTVTLPPSPTSDSGDNGDTPSGKPISPTAAAIILNAQTASAIDEESAKPTKTTSTFKLNSDVYITFDLNASKSGLNFKQGDTAYIGVVYYLEGVKQNAKADPLKIDSSTYTAPGGYFGITYKLPGEGAAELYWCRSSSCSDGELAQVVHFTVTA</sequence>
<feature type="compositionally biased region" description="Pro residues" evidence="1">
    <location>
        <begin position="78"/>
        <end position="92"/>
    </location>
</feature>
<feature type="transmembrane region" description="Helical" evidence="2">
    <location>
        <begin position="115"/>
        <end position="138"/>
    </location>
</feature>
<keyword evidence="2" id="KW-0812">Transmembrane</keyword>
<gene>
    <name evidence="3" type="ORF">KTC_58370</name>
</gene>
<name>A0A455STY0_9CHLR</name>
<reference evidence="3" key="1">
    <citation type="submission" date="2018-12" db="EMBL/GenBank/DDBJ databases">
        <title>Novel natural products biosynthetic potential of the class Ktedonobacteria.</title>
        <authorList>
            <person name="Zheng Y."/>
            <person name="Saitou A."/>
            <person name="Wang C.M."/>
            <person name="Toyoda A."/>
            <person name="Minakuchi Y."/>
            <person name="Sekiguchi Y."/>
            <person name="Ueda K."/>
            <person name="Takano H."/>
            <person name="Sakai Y."/>
            <person name="Yokota A."/>
            <person name="Yabe S."/>
        </authorList>
    </citation>
    <scope>NUCLEOTIDE SEQUENCE</scope>
    <source>
        <strain evidence="3">COM3</strain>
    </source>
</reference>
<evidence type="ECO:0000313" key="3">
    <source>
        <dbReference type="EMBL" id="BBH91086.1"/>
    </source>
</evidence>
<evidence type="ECO:0008006" key="4">
    <source>
        <dbReference type="Google" id="ProtNLM"/>
    </source>
</evidence>
<protein>
    <recommendedName>
        <fullName evidence="4">Zinc-ribbon domain-containing protein</fullName>
    </recommendedName>
</protein>
<keyword evidence="2" id="KW-0472">Membrane</keyword>
<dbReference type="EMBL" id="AP019376">
    <property type="protein sequence ID" value="BBH91086.1"/>
    <property type="molecule type" value="Genomic_DNA"/>
</dbReference>
<keyword evidence="2" id="KW-1133">Transmembrane helix</keyword>
<dbReference type="AlphaFoldDB" id="A0A455STY0"/>
<proteinExistence type="predicted"/>
<evidence type="ECO:0000256" key="2">
    <source>
        <dbReference type="SAM" id="Phobius"/>
    </source>
</evidence>
<feature type="compositionally biased region" description="Polar residues" evidence="1">
    <location>
        <begin position="177"/>
        <end position="186"/>
    </location>
</feature>
<feature type="region of interest" description="Disordered" evidence="1">
    <location>
        <begin position="143"/>
        <end position="193"/>
    </location>
</feature>
<evidence type="ECO:0000256" key="1">
    <source>
        <dbReference type="SAM" id="MobiDB-lite"/>
    </source>
</evidence>
<accession>A0A455STY0</accession>
<feature type="region of interest" description="Disordered" evidence="1">
    <location>
        <begin position="58"/>
        <end position="107"/>
    </location>
</feature>
<organism evidence="3">
    <name type="scientific">Thermosporothrix sp. COM3</name>
    <dbReference type="NCBI Taxonomy" id="2490863"/>
    <lineage>
        <taxon>Bacteria</taxon>
        <taxon>Bacillati</taxon>
        <taxon>Chloroflexota</taxon>
        <taxon>Ktedonobacteria</taxon>
        <taxon>Ktedonobacterales</taxon>
        <taxon>Thermosporotrichaceae</taxon>
        <taxon>Thermosporothrix</taxon>
    </lineage>
</organism>
<feature type="compositionally biased region" description="Low complexity" evidence="1">
    <location>
        <begin position="151"/>
        <end position="164"/>
    </location>
</feature>